<comment type="caution">
    <text evidence="3">The sequence shown here is derived from an EMBL/GenBank/DDBJ whole genome shotgun (WGS) entry which is preliminary data.</text>
</comment>
<reference evidence="3" key="1">
    <citation type="submission" date="2021-02" db="EMBL/GenBank/DDBJ databases">
        <authorList>
            <person name="Nowell W R."/>
        </authorList>
    </citation>
    <scope>NUCLEOTIDE SEQUENCE</scope>
</reference>
<dbReference type="AlphaFoldDB" id="A0A814MA91"/>
<name>A0A814MA91_9BILA</name>
<evidence type="ECO:0000313" key="5">
    <source>
        <dbReference type="Proteomes" id="UP000663829"/>
    </source>
</evidence>
<dbReference type="Proteomes" id="UP000681722">
    <property type="component" value="Unassembled WGS sequence"/>
</dbReference>
<evidence type="ECO:0000313" key="4">
    <source>
        <dbReference type="EMBL" id="CAF3842690.1"/>
    </source>
</evidence>
<dbReference type="InterPro" id="IPR000192">
    <property type="entry name" value="Aminotrans_V_dom"/>
</dbReference>
<dbReference type="InterPro" id="IPR015422">
    <property type="entry name" value="PyrdxlP-dep_Trfase_small"/>
</dbReference>
<dbReference type="Proteomes" id="UP000663829">
    <property type="component" value="Unassembled WGS sequence"/>
</dbReference>
<dbReference type="InterPro" id="IPR015421">
    <property type="entry name" value="PyrdxlP-dep_Trfase_major"/>
</dbReference>
<dbReference type="PANTHER" id="PTHR43686">
    <property type="entry name" value="SULFURTRANSFERASE-RELATED"/>
    <property type="match status" value="1"/>
</dbReference>
<dbReference type="EMBL" id="CAJNOQ010004840">
    <property type="protein sequence ID" value="CAF1076167.1"/>
    <property type="molecule type" value="Genomic_DNA"/>
</dbReference>
<dbReference type="OrthoDB" id="420046at2759"/>
<dbReference type="Pfam" id="PF00266">
    <property type="entry name" value="Aminotran_5"/>
    <property type="match status" value="1"/>
</dbReference>
<gene>
    <name evidence="3" type="ORF">GPM918_LOCUS17531</name>
    <name evidence="4" type="ORF">SRO942_LOCUS17532</name>
</gene>
<feature type="compositionally biased region" description="Low complexity" evidence="1">
    <location>
        <begin position="666"/>
        <end position="679"/>
    </location>
</feature>
<evidence type="ECO:0000259" key="2">
    <source>
        <dbReference type="Pfam" id="PF00266"/>
    </source>
</evidence>
<organism evidence="3 5">
    <name type="scientific">Didymodactylos carnosus</name>
    <dbReference type="NCBI Taxonomy" id="1234261"/>
    <lineage>
        <taxon>Eukaryota</taxon>
        <taxon>Metazoa</taxon>
        <taxon>Spiralia</taxon>
        <taxon>Gnathifera</taxon>
        <taxon>Rotifera</taxon>
        <taxon>Eurotatoria</taxon>
        <taxon>Bdelloidea</taxon>
        <taxon>Philodinida</taxon>
        <taxon>Philodinidae</taxon>
        <taxon>Didymodactylos</taxon>
    </lineage>
</organism>
<feature type="domain" description="Aminotransferase class V" evidence="2">
    <location>
        <begin position="92"/>
        <end position="493"/>
    </location>
</feature>
<dbReference type="PANTHER" id="PTHR43686:SF1">
    <property type="entry name" value="AMINOTRAN_5 DOMAIN-CONTAINING PROTEIN"/>
    <property type="match status" value="1"/>
</dbReference>
<dbReference type="InterPro" id="IPR015424">
    <property type="entry name" value="PyrdxlP-dep_Trfase"/>
</dbReference>
<feature type="compositionally biased region" description="Polar residues" evidence="1">
    <location>
        <begin position="1"/>
        <end position="19"/>
    </location>
</feature>
<dbReference type="Gene3D" id="3.90.1150.10">
    <property type="entry name" value="Aspartate Aminotransferase, domain 1"/>
    <property type="match status" value="1"/>
</dbReference>
<dbReference type="SUPFAM" id="SSF53383">
    <property type="entry name" value="PLP-dependent transferases"/>
    <property type="match status" value="1"/>
</dbReference>
<feature type="region of interest" description="Disordered" evidence="1">
    <location>
        <begin position="632"/>
        <end position="679"/>
    </location>
</feature>
<sequence>MVVSGVSTGGRSQYDSNESPTDHALHVNYSSAVYEKHNGQLLPSINSSVSSDYVMSKKNNRNIPKLLQYINDNIIGKDFTISGPWGIRKMVYCDYIASGKALHFIEHYIKTNVLPLYGNTHSENSICALQTSKFREEARTLIKSSVNATDDDVVIFAGSGTTGAIHKLVTALNLTDKDNKSNTVVIISAFEHHSNILPWKETGVEIVRIPLTNQGIIDKNILKEKLQHYTNLKKKIICSLNAASNITGIRTDVESISTLIHMFNGLVFWDYATAAPYVKIDMNSSALGYKDAIFISVHKFIGGPGSPGVLIAKKHLFQNRIPGICGGGTVNYVTRTCHEYNKDIEVREEGGTPEIVGSIRAGLVFQLKDALGDSFIEAEENSLVKKFFKRFRKNDNLIILGSHDVPRLAVFSFLIYVPSVCKYLHHNFVCRLLNDLFGIQVRAGCACAGPYALDLLGIDDVKAKKFVMFMTEEPRPGFCRLNLPYFSTEEEINFILNALEFVANNGWKLLPLYTYEPVDGIWKHRGQVQSVYSSLDQITYKGGKMQQYRRKEQQNDKLAHDPIKEARLIMDYALMQIESVDYRTDPPLNLIDKYKDLIWFVLPMDIAMILANTREGQEQSYNNNELLFISEEAKQPINQKHSSRRETTNERRRNDSTNRNKKHTRTPSQYSSSSHRSYV</sequence>
<keyword evidence="5" id="KW-1185">Reference proteome</keyword>
<accession>A0A814MA91</accession>
<protein>
    <recommendedName>
        <fullName evidence="2">Aminotransferase class V domain-containing protein</fullName>
    </recommendedName>
</protein>
<evidence type="ECO:0000313" key="3">
    <source>
        <dbReference type="EMBL" id="CAF1076167.1"/>
    </source>
</evidence>
<evidence type="ECO:0000256" key="1">
    <source>
        <dbReference type="SAM" id="MobiDB-lite"/>
    </source>
</evidence>
<dbReference type="Gene3D" id="3.40.640.10">
    <property type="entry name" value="Type I PLP-dependent aspartate aminotransferase-like (Major domain)"/>
    <property type="match status" value="1"/>
</dbReference>
<dbReference type="EMBL" id="CAJOBC010004841">
    <property type="protein sequence ID" value="CAF3842690.1"/>
    <property type="molecule type" value="Genomic_DNA"/>
</dbReference>
<feature type="region of interest" description="Disordered" evidence="1">
    <location>
        <begin position="1"/>
        <end position="21"/>
    </location>
</feature>
<proteinExistence type="predicted"/>
<feature type="compositionally biased region" description="Basic and acidic residues" evidence="1">
    <location>
        <begin position="644"/>
        <end position="658"/>
    </location>
</feature>